<evidence type="ECO:0000313" key="4">
    <source>
        <dbReference type="EMBL" id="AGF85337.1"/>
    </source>
</evidence>
<keyword evidence="5" id="KW-1185">Reference proteome</keyword>
<keyword evidence="2" id="KW-0808">Transferase</keyword>
<dbReference type="Proteomes" id="UP000241071">
    <property type="component" value="Segment"/>
</dbReference>
<accession>M1PX55</accession>
<dbReference type="EMBL" id="KC008572">
    <property type="protein sequence ID" value="AGF85337.1"/>
    <property type="molecule type" value="Genomic_DNA"/>
</dbReference>
<keyword evidence="1" id="KW-0489">Methyltransferase</keyword>
<evidence type="ECO:0000256" key="3">
    <source>
        <dbReference type="ARBA" id="ARBA00022691"/>
    </source>
</evidence>
<dbReference type="GO" id="GO:0006396">
    <property type="term" value="P:RNA processing"/>
    <property type="evidence" value="ECO:0007669"/>
    <property type="project" value="InterPro"/>
</dbReference>
<protein>
    <recommendedName>
        <fullName evidence="6">RNA methyltransferase</fullName>
    </recommendedName>
</protein>
<evidence type="ECO:0000256" key="1">
    <source>
        <dbReference type="ARBA" id="ARBA00022603"/>
    </source>
</evidence>
<name>M1PX55_9VIRU</name>
<evidence type="ECO:0008006" key="6">
    <source>
        <dbReference type="Google" id="ProtNLM"/>
    </source>
</evidence>
<dbReference type="InterPro" id="IPR029063">
    <property type="entry name" value="SAM-dependent_MTases_sf"/>
</dbReference>
<dbReference type="Gene3D" id="2.40.50.1070">
    <property type="match status" value="1"/>
</dbReference>
<dbReference type="PANTHER" id="PTHR45904">
    <property type="entry name" value="TRNA (URACIL-5-)-METHYLTRANSFERASE"/>
    <property type="match status" value="1"/>
</dbReference>
<dbReference type="GO" id="GO:0003723">
    <property type="term" value="F:RNA binding"/>
    <property type="evidence" value="ECO:0007669"/>
    <property type="project" value="TreeGrafter"/>
</dbReference>
<dbReference type="PROSITE" id="PS51687">
    <property type="entry name" value="SAM_MT_RNA_M5U"/>
    <property type="match status" value="1"/>
</dbReference>
<evidence type="ECO:0000313" key="5">
    <source>
        <dbReference type="Proteomes" id="UP000241071"/>
    </source>
</evidence>
<dbReference type="GO" id="GO:0008173">
    <property type="term" value="F:RNA methyltransferase activity"/>
    <property type="evidence" value="ECO:0007669"/>
    <property type="project" value="InterPro"/>
</dbReference>
<dbReference type="GO" id="GO:0032259">
    <property type="term" value="P:methylation"/>
    <property type="evidence" value="ECO:0007669"/>
    <property type="project" value="UniProtKB-KW"/>
</dbReference>
<dbReference type="PANTHER" id="PTHR45904:SF2">
    <property type="entry name" value="TRNA (URACIL-5-)-METHYLTRANSFERASE HOMOLOG A"/>
    <property type="match status" value="1"/>
</dbReference>
<evidence type="ECO:0000256" key="2">
    <source>
        <dbReference type="ARBA" id="ARBA00022679"/>
    </source>
</evidence>
<dbReference type="InterPro" id="IPR045850">
    <property type="entry name" value="TRM2_met"/>
</dbReference>
<sequence length="354" mass="41250">MYAEIIKKQTDCYQSLKKFCNKETIIYPILFHPQNKYYANKLSIDLNNLSEIDTNNVTQKIIINVAKEWIKFILSSDYEIYNKNKKTGFWNQVSFKTNINSQLMIKLLVIGSDWENKISKICLDEFLIKTENKYNIKHTSIYIQWSKNHSCPIKDNNMQLIYGTNGIKENILGIDFIITPFTFSQANPNTCNILYETIHKFINVDDIDDIICYGRNIGHICLTIKKNITIYGYNPCQVVDKDLRKTIILNKITNPINLFLDEKCELISFKFGEEFIQNTIIILSPGRNGLKNNVIKSISENKNSIKKFYYVSCYSKSLIRDLNTIGNCCITRIQPINLFPNTQFYEIIVEIVLL</sequence>
<dbReference type="InterPro" id="IPR010280">
    <property type="entry name" value="U5_MeTrfase_fam"/>
</dbReference>
<proteinExistence type="predicted"/>
<gene>
    <name evidence="4" type="ORF">glt_00528</name>
</gene>
<organism evidence="4 5">
    <name type="scientific">Moumouvirus goulette</name>
    <dbReference type="NCBI Taxonomy" id="1247379"/>
    <lineage>
        <taxon>Viruses</taxon>
        <taxon>Varidnaviria</taxon>
        <taxon>Bamfordvirae</taxon>
        <taxon>Nucleocytoviricota</taxon>
        <taxon>Megaviricetes</taxon>
        <taxon>Imitervirales</taxon>
        <taxon>Mimiviridae</taxon>
        <taxon>Megamimivirinae</taxon>
        <taxon>Moumouvirus</taxon>
        <taxon>Moumouvirus goulettemassiliense</taxon>
    </lineage>
</organism>
<reference evidence="4 5" key="1">
    <citation type="submission" date="2012-10" db="EMBL/GenBank/DDBJ databases">
        <title>Complete genome sequence of Moumouvirus goulette.</title>
        <authorList>
            <person name="Fournous G."/>
            <person name="Bougalmi M."/>
            <person name="Colson P."/>
        </authorList>
    </citation>
    <scope>NUCLEOTIDE SEQUENCE [LARGE SCALE GENOMIC DNA]</scope>
</reference>
<dbReference type="SUPFAM" id="SSF53335">
    <property type="entry name" value="S-adenosyl-L-methionine-dependent methyltransferases"/>
    <property type="match status" value="1"/>
</dbReference>
<keyword evidence="3" id="KW-0949">S-adenosyl-L-methionine</keyword>
<dbReference type="Gene3D" id="3.40.50.150">
    <property type="entry name" value="Vaccinia Virus protein VP39"/>
    <property type="match status" value="1"/>
</dbReference>